<reference evidence="3" key="1">
    <citation type="submission" date="2022-11" db="UniProtKB">
        <authorList>
            <consortium name="WormBaseParasite"/>
        </authorList>
    </citation>
    <scope>IDENTIFICATION</scope>
</reference>
<feature type="signal peptide" evidence="1">
    <location>
        <begin position="1"/>
        <end position="18"/>
    </location>
</feature>
<proteinExistence type="predicted"/>
<organism evidence="2 3">
    <name type="scientific">Meloidogyne incognita</name>
    <name type="common">Southern root-knot nematode worm</name>
    <name type="synonym">Oxyuris incognita</name>
    <dbReference type="NCBI Taxonomy" id="6306"/>
    <lineage>
        <taxon>Eukaryota</taxon>
        <taxon>Metazoa</taxon>
        <taxon>Ecdysozoa</taxon>
        <taxon>Nematoda</taxon>
        <taxon>Chromadorea</taxon>
        <taxon>Rhabditida</taxon>
        <taxon>Tylenchina</taxon>
        <taxon>Tylenchomorpha</taxon>
        <taxon>Tylenchoidea</taxon>
        <taxon>Meloidogynidae</taxon>
        <taxon>Meloidogyninae</taxon>
        <taxon>Meloidogyne</taxon>
        <taxon>Meloidogyne incognita group</taxon>
    </lineage>
</organism>
<sequence>MVPVSIFLLFVGCMVVNCDLVGHGGHWLINNKIEKLKGNTKIAENPDELKLYKELEGSCDVEMVEGNIKIWYEKNSATTEEGCSIDFVTKNVDQLSLRFGIWHKNGLTECLGDTGKMGKPQNHTAAANNMLPFSLSLKKEEFDSLKKEPNYGINDYCENLKVCQMTDSKCLKVADYSVAWARTKDYVSNFVLLIGDGATKPCLSNERHSTIETSFDLLLNENIFGIEDCNSKLALSCSKKENIRKPEEWEIVDETYKKTYSKIGFNFLFTFHILPLTTMRKSIQKFWTSCDSKEGICADDAEFQKCDKMFIEFDKENFKMLVSTEENNEDKTDDNLKIKKESEEETGIKTSTIILIIIGVTVV</sequence>
<name>A0A914MDK2_MELIC</name>
<dbReference type="AlphaFoldDB" id="A0A914MDK2"/>
<keyword evidence="2" id="KW-1185">Reference proteome</keyword>
<evidence type="ECO:0000256" key="1">
    <source>
        <dbReference type="SAM" id="SignalP"/>
    </source>
</evidence>
<feature type="chain" id="PRO_5037598054" evidence="1">
    <location>
        <begin position="19"/>
        <end position="363"/>
    </location>
</feature>
<evidence type="ECO:0000313" key="2">
    <source>
        <dbReference type="Proteomes" id="UP000887563"/>
    </source>
</evidence>
<dbReference type="WBParaSite" id="Minc3s01690g25628">
    <property type="protein sequence ID" value="Minc3s01690g25628"/>
    <property type="gene ID" value="Minc3s01690g25628"/>
</dbReference>
<accession>A0A914MDK2</accession>
<keyword evidence="1" id="KW-0732">Signal</keyword>
<protein>
    <submittedName>
        <fullName evidence="3">Uncharacterized protein</fullName>
    </submittedName>
</protein>
<evidence type="ECO:0000313" key="3">
    <source>
        <dbReference type="WBParaSite" id="Minc3s01690g25628"/>
    </source>
</evidence>
<dbReference type="Proteomes" id="UP000887563">
    <property type="component" value="Unplaced"/>
</dbReference>